<feature type="region of interest" description="Disordered" evidence="5">
    <location>
        <begin position="46"/>
        <end position="79"/>
    </location>
</feature>
<feature type="transmembrane region" description="Helical" evidence="6">
    <location>
        <begin position="310"/>
        <end position="328"/>
    </location>
</feature>
<proteinExistence type="predicted"/>
<dbReference type="CDD" id="cd03386">
    <property type="entry name" value="PAP2_Aur1_like"/>
    <property type="match status" value="1"/>
</dbReference>
<comment type="subcellular location">
    <subcellularLocation>
        <location evidence="1">Membrane</location>
        <topology evidence="1">Multi-pass membrane protein</topology>
    </subcellularLocation>
</comment>
<dbReference type="PANTHER" id="PTHR31310">
    <property type="match status" value="1"/>
</dbReference>
<feature type="domain" description="Inositolphosphotransferase Aur1/Ipt1" evidence="7">
    <location>
        <begin position="179"/>
        <end position="350"/>
    </location>
</feature>
<dbReference type="PANTHER" id="PTHR31310:SF10">
    <property type="entry name" value="INOSITOLPHOSPHOTRANSFERASE AUR1_IPT1 DOMAIN-CONTAINING PROTEIN"/>
    <property type="match status" value="1"/>
</dbReference>
<gene>
    <name evidence="8" type="ORF">LTR24_008574</name>
</gene>
<organism evidence="8 9">
    <name type="scientific">Lithohypha guttulata</name>
    <dbReference type="NCBI Taxonomy" id="1690604"/>
    <lineage>
        <taxon>Eukaryota</taxon>
        <taxon>Fungi</taxon>
        <taxon>Dikarya</taxon>
        <taxon>Ascomycota</taxon>
        <taxon>Pezizomycotina</taxon>
        <taxon>Eurotiomycetes</taxon>
        <taxon>Chaetothyriomycetidae</taxon>
        <taxon>Chaetothyriales</taxon>
        <taxon>Trichomeriaceae</taxon>
        <taxon>Lithohypha</taxon>
    </lineage>
</organism>
<evidence type="ECO:0000259" key="7">
    <source>
        <dbReference type="Pfam" id="PF14378"/>
    </source>
</evidence>
<evidence type="ECO:0000256" key="2">
    <source>
        <dbReference type="ARBA" id="ARBA00022692"/>
    </source>
</evidence>
<accession>A0ABR0JZL0</accession>
<keyword evidence="2 6" id="KW-0812">Transmembrane</keyword>
<dbReference type="EMBL" id="JAVRRG010000152">
    <property type="protein sequence ID" value="KAK5080293.1"/>
    <property type="molecule type" value="Genomic_DNA"/>
</dbReference>
<feature type="transmembrane region" description="Helical" evidence="6">
    <location>
        <begin position="21"/>
        <end position="39"/>
    </location>
</feature>
<evidence type="ECO:0000256" key="4">
    <source>
        <dbReference type="ARBA" id="ARBA00023136"/>
    </source>
</evidence>
<dbReference type="Proteomes" id="UP001345013">
    <property type="component" value="Unassembled WGS sequence"/>
</dbReference>
<feature type="compositionally biased region" description="Acidic residues" evidence="5">
    <location>
        <begin position="60"/>
        <end position="72"/>
    </location>
</feature>
<evidence type="ECO:0000256" key="3">
    <source>
        <dbReference type="ARBA" id="ARBA00022989"/>
    </source>
</evidence>
<evidence type="ECO:0000256" key="6">
    <source>
        <dbReference type="SAM" id="Phobius"/>
    </source>
</evidence>
<evidence type="ECO:0000256" key="5">
    <source>
        <dbReference type="SAM" id="MobiDB-lite"/>
    </source>
</evidence>
<feature type="transmembrane region" description="Helical" evidence="6">
    <location>
        <begin position="196"/>
        <end position="214"/>
    </location>
</feature>
<evidence type="ECO:0000313" key="9">
    <source>
        <dbReference type="Proteomes" id="UP001345013"/>
    </source>
</evidence>
<name>A0ABR0JZL0_9EURO</name>
<feature type="transmembrane region" description="Helical" evidence="6">
    <location>
        <begin position="279"/>
        <end position="298"/>
    </location>
</feature>
<feature type="compositionally biased region" description="Basic residues" evidence="5">
    <location>
        <begin position="46"/>
        <end position="55"/>
    </location>
</feature>
<feature type="transmembrane region" description="Helical" evidence="6">
    <location>
        <begin position="110"/>
        <end position="130"/>
    </location>
</feature>
<dbReference type="InterPro" id="IPR026841">
    <property type="entry name" value="Aur1/Ipt1"/>
</dbReference>
<comment type="caution">
    <text evidence="8">The sequence shown here is derived from an EMBL/GenBank/DDBJ whole genome shotgun (WGS) entry which is preliminary data.</text>
</comment>
<sequence length="393" mass="45031">MATHSASGPDLGKPQFGSHKWVEPIVVVSIMVGSIIISRHRRANIVPSRHQRSHSKPLLEDDSGSEDLESDDQYVLSSSRDVDGKSRTCFGRAITTPNTHRFRNNFHSRILQKFPFLVEMFYWVLNYTVYSFTKGFAASLYEGKGNGVVELAQSHGINILWLEHDSIARFLFPLREVDVQSFFLGHTSAMTLLNRAYSLVHIPGTVLFLSWYYYSAPDHPTFAIARRTMTLGNFAAFFVFAFWPCMPPRLLPESFGFHDTVRQDSAESVWVGGKNVNQLAAMPSLHFTYAFVIGYTFLYHSKRQRLWKRMAFLVAGVVYPMFVLLVIVATANHYYLDAVVATFTVTLSFLCNRSWNVLLPAEDWFCWLLRLEKPKPTTGMRWQEQSAVWKEEV</sequence>
<keyword evidence="3 6" id="KW-1133">Transmembrane helix</keyword>
<protein>
    <recommendedName>
        <fullName evidence="7">Inositolphosphotransferase Aur1/Ipt1 domain-containing protein</fullName>
    </recommendedName>
</protein>
<evidence type="ECO:0000256" key="1">
    <source>
        <dbReference type="ARBA" id="ARBA00004141"/>
    </source>
</evidence>
<reference evidence="8 9" key="1">
    <citation type="submission" date="2023-08" db="EMBL/GenBank/DDBJ databases">
        <title>Black Yeasts Isolated from many extreme environments.</title>
        <authorList>
            <person name="Coleine C."/>
            <person name="Stajich J.E."/>
            <person name="Selbmann L."/>
        </authorList>
    </citation>
    <scope>NUCLEOTIDE SEQUENCE [LARGE SCALE GENOMIC DNA]</scope>
    <source>
        <strain evidence="8 9">CCFEE 5885</strain>
    </source>
</reference>
<keyword evidence="4 6" id="KW-0472">Membrane</keyword>
<feature type="transmembrane region" description="Helical" evidence="6">
    <location>
        <begin position="226"/>
        <end position="243"/>
    </location>
</feature>
<dbReference type="Pfam" id="PF14378">
    <property type="entry name" value="PAP2_3"/>
    <property type="match status" value="1"/>
</dbReference>
<keyword evidence="9" id="KW-1185">Reference proteome</keyword>
<dbReference type="InterPro" id="IPR052185">
    <property type="entry name" value="IPC_Synthase-Related"/>
</dbReference>
<evidence type="ECO:0000313" key="8">
    <source>
        <dbReference type="EMBL" id="KAK5080293.1"/>
    </source>
</evidence>